<dbReference type="PRINTS" id="PR00998">
    <property type="entry name" value="CRBOXYPTASET"/>
</dbReference>
<evidence type="ECO:0000256" key="8">
    <source>
        <dbReference type="PIRNR" id="PIRNR006615"/>
    </source>
</evidence>
<keyword evidence="3 8" id="KW-0479">Metal-binding</keyword>
<evidence type="ECO:0000256" key="3">
    <source>
        <dbReference type="ARBA" id="ARBA00022723"/>
    </source>
</evidence>
<comment type="similarity">
    <text evidence="7 8">Belongs to the peptidase M32 family.</text>
</comment>
<evidence type="ECO:0000256" key="5">
    <source>
        <dbReference type="ARBA" id="ARBA00023049"/>
    </source>
</evidence>
<name>A0A084H075_METID</name>
<dbReference type="STRING" id="246786.GS18_0209210"/>
<keyword evidence="2 8" id="KW-0645">Protease</keyword>
<dbReference type="EC" id="3.4.17.19" evidence="8"/>
<evidence type="ECO:0000256" key="10">
    <source>
        <dbReference type="PIRSR" id="PIRSR006615-2"/>
    </source>
</evidence>
<dbReference type="AlphaFoldDB" id="A0A084H075"/>
<proteinExistence type="inferred from homology"/>
<keyword evidence="5 8" id="KW-0482">Metalloprotease</keyword>
<dbReference type="InterPro" id="IPR001333">
    <property type="entry name" value="Peptidase_M32_Taq"/>
</dbReference>
<dbReference type="PANTHER" id="PTHR34217">
    <property type="entry name" value="METAL-DEPENDENT CARBOXYPEPTIDASE"/>
    <property type="match status" value="1"/>
</dbReference>
<dbReference type="PIRSF" id="PIRSF006615">
    <property type="entry name" value="Zn_crbxpep_Taq"/>
    <property type="match status" value="1"/>
</dbReference>
<evidence type="ECO:0000256" key="2">
    <source>
        <dbReference type="ARBA" id="ARBA00022670"/>
    </source>
</evidence>
<dbReference type="PANTHER" id="PTHR34217:SF1">
    <property type="entry name" value="CARBOXYPEPTIDASE 1"/>
    <property type="match status" value="1"/>
</dbReference>
<evidence type="ECO:0000256" key="9">
    <source>
        <dbReference type="PIRSR" id="PIRSR006615-1"/>
    </source>
</evidence>
<reference evidence="11 12" key="1">
    <citation type="journal article" date="2005" name="Int. J. Syst. Evol. Microbiol.">
        <title>Bacillus cibi sp. nov., isolated from jeotgal, a traditional Korean fermented seafood.</title>
        <authorList>
            <person name="Yoon J.H."/>
            <person name="Lee C.H."/>
            <person name="Oh T.K."/>
        </authorList>
    </citation>
    <scope>NUCLEOTIDE SEQUENCE [LARGE SCALE GENOMIC DNA]</scope>
    <source>
        <strain evidence="11 12">DSM 16189</strain>
    </source>
</reference>
<gene>
    <name evidence="11" type="ORF">GS18_0209210</name>
</gene>
<dbReference type="Gene3D" id="1.10.1370.30">
    <property type="match status" value="1"/>
</dbReference>
<dbReference type="GO" id="GO:0008270">
    <property type="term" value="F:zinc ion binding"/>
    <property type="evidence" value="ECO:0007669"/>
    <property type="project" value="UniProtKB-ARBA"/>
</dbReference>
<accession>A0A084H075</accession>
<dbReference type="PROSITE" id="PS52034">
    <property type="entry name" value="PEPTIDASE_M32"/>
    <property type="match status" value="1"/>
</dbReference>
<dbReference type="EMBL" id="JNVC02000004">
    <property type="protein sequence ID" value="KEZ52987.1"/>
    <property type="molecule type" value="Genomic_DNA"/>
</dbReference>
<comment type="function">
    <text evidence="8">Broad specificity carboxypetidase that releases amino acids sequentially from the C-terminus, including neutral, aromatic, polar and basic residues.</text>
</comment>
<dbReference type="CDD" id="cd06460">
    <property type="entry name" value="M32_Taq"/>
    <property type="match status" value="1"/>
</dbReference>
<evidence type="ECO:0000256" key="7">
    <source>
        <dbReference type="ARBA" id="ARBA00061580"/>
    </source>
</evidence>
<dbReference type="Proteomes" id="UP000028549">
    <property type="component" value="Unassembled WGS sequence"/>
</dbReference>
<feature type="binding site" evidence="9">
    <location>
        <position position="297"/>
    </location>
    <ligand>
        <name>Zn(2+)</name>
        <dbReference type="ChEBI" id="CHEBI:29105"/>
        <note>catalytic</note>
    </ligand>
</feature>
<dbReference type="FunFam" id="1.10.1370.30:FF:000003">
    <property type="entry name" value="Thermostable carboxypeptidase 1"/>
    <property type="match status" value="1"/>
</dbReference>
<dbReference type="GO" id="GO:0006508">
    <property type="term" value="P:proteolysis"/>
    <property type="evidence" value="ECO:0007669"/>
    <property type="project" value="UniProtKB-UniRule"/>
</dbReference>
<keyword evidence="12" id="KW-1185">Reference proteome</keyword>
<dbReference type="MEROPS" id="M32.006"/>
<evidence type="ECO:0000256" key="1">
    <source>
        <dbReference type="ARBA" id="ARBA00022645"/>
    </source>
</evidence>
<dbReference type="OrthoDB" id="9772308at2"/>
<dbReference type="SUPFAM" id="SSF55486">
    <property type="entry name" value="Metalloproteases ('zincins'), catalytic domain"/>
    <property type="match status" value="1"/>
</dbReference>
<comment type="cofactor">
    <cofactor evidence="9">
        <name>Zn(2+)</name>
        <dbReference type="ChEBI" id="CHEBI:29105"/>
    </cofactor>
    <text evidence="9">Binds 1 zinc ion per subunit.</text>
</comment>
<comment type="caution">
    <text evidence="11">The sequence shown here is derived from an EMBL/GenBank/DDBJ whole genome shotgun (WGS) entry which is preliminary data.</text>
</comment>
<evidence type="ECO:0000256" key="4">
    <source>
        <dbReference type="ARBA" id="ARBA00022801"/>
    </source>
</evidence>
<organism evidence="11 12">
    <name type="scientific">Metabacillus indicus</name>
    <name type="common">Bacillus indicus</name>
    <dbReference type="NCBI Taxonomy" id="246786"/>
    <lineage>
        <taxon>Bacteria</taxon>
        <taxon>Bacillati</taxon>
        <taxon>Bacillota</taxon>
        <taxon>Bacilli</taxon>
        <taxon>Bacillales</taxon>
        <taxon>Bacillaceae</taxon>
        <taxon>Metabacillus</taxon>
    </lineage>
</organism>
<keyword evidence="9" id="KW-0862">Zinc</keyword>
<feature type="binding site" evidence="9">
    <location>
        <position position="267"/>
    </location>
    <ligand>
        <name>Zn(2+)</name>
        <dbReference type="ChEBI" id="CHEBI:29105"/>
        <note>catalytic</note>
    </ligand>
</feature>
<feature type="binding site" evidence="9">
    <location>
        <position position="271"/>
    </location>
    <ligand>
        <name>Zn(2+)</name>
        <dbReference type="ChEBI" id="CHEBI:29105"/>
        <note>catalytic</note>
    </ligand>
</feature>
<protein>
    <recommendedName>
        <fullName evidence="8">Metal-dependent carboxypeptidase</fullName>
        <ecNumber evidence="8">3.4.17.19</ecNumber>
    </recommendedName>
</protein>
<evidence type="ECO:0000256" key="6">
    <source>
        <dbReference type="ARBA" id="ARBA00052755"/>
    </source>
</evidence>
<evidence type="ECO:0000313" key="12">
    <source>
        <dbReference type="Proteomes" id="UP000028549"/>
    </source>
</evidence>
<keyword evidence="4 8" id="KW-0378">Hydrolase</keyword>
<comment type="catalytic activity">
    <reaction evidence="6 8">
        <text>Release of a C-terminal amino acid with broad specificity, except for -Pro.</text>
        <dbReference type="EC" id="3.4.17.19"/>
    </reaction>
</comment>
<dbReference type="Pfam" id="PF02074">
    <property type="entry name" value="Peptidase_M32"/>
    <property type="match status" value="1"/>
</dbReference>
<keyword evidence="1 8" id="KW-0121">Carboxypeptidase</keyword>
<dbReference type="RefSeq" id="WP_029566018.1">
    <property type="nucleotide sequence ID" value="NZ_JNVC02000004.1"/>
</dbReference>
<evidence type="ECO:0000313" key="11">
    <source>
        <dbReference type="EMBL" id="KEZ52987.1"/>
    </source>
</evidence>
<feature type="active site" description="Proton donor/acceptor" evidence="10">
    <location>
        <position position="268"/>
    </location>
</feature>
<sequence>MRLTIQSVETSFLEYLQKMKSYNEAISLMFWDLRTGAPKKAIEQRSQAIGILSTEVFQMQTSDEMKSYIDQILSAKDEVSEITFKAALESEKEYKLSKVIPQEEYKEYVILQSKAESVWEEAKGKSDFSLFAPYLKKLVDTNKKFLEYWGYKENKYDTFLDQYEPGVTVEVLDRVFGELRSRIVPLVKNITESQNQPETHFLYEPISKDKQRQISEFFLKELGYDFEAGRLDETVHPFAISLNRGDVRVTTKYAENDFRTALFGTIHECGHALYEQNISEKLEGTLLCDGTSMGIHESQSLFYEKFIGKNPGFWNRYYDSLKNYADGQFDDVALQDFYRAVNESKPSLIRIEADELTYPLHIMIRYEIEKGLFNDEIEVEDLPRIWNEKYTEYLGVTPSNDAEGVLQDVHWSGGMFGYFPSYALGYMYAAQFKQSMLKDLPDFDQLVENGEFGTIKNWLTEKIHQHGKMKQPLEILHDVTGEGLNAKYLIDHLETKYSKLYQLQPAK</sequence>
<dbReference type="GO" id="GO:0004181">
    <property type="term" value="F:metallocarboxypeptidase activity"/>
    <property type="evidence" value="ECO:0007669"/>
    <property type="project" value="UniProtKB-UniRule"/>
</dbReference>